<evidence type="ECO:0000256" key="1">
    <source>
        <dbReference type="SAM" id="Coils"/>
    </source>
</evidence>
<accession>A0A9N8ZEI8</accession>
<name>A0A9N8ZEI8_9GLOM</name>
<comment type="caution">
    <text evidence="3">The sequence shown here is derived from an EMBL/GenBank/DDBJ whole genome shotgun (WGS) entry which is preliminary data.</text>
</comment>
<keyword evidence="1" id="KW-0175">Coiled coil</keyword>
<feature type="region of interest" description="Disordered" evidence="2">
    <location>
        <begin position="32"/>
        <end position="55"/>
    </location>
</feature>
<sequence length="311" mass="36766">MFESIITSENSDNNNNNFLDIFNFGYFEDQEEEENKQNNHIHNNNNSQINQDNKNQEKKYVPKHDYDGCFHNSNISTSELLKQKFDMLEIAARSALKLGNVNLAVNCVNKLVSNEPGHIFFKGLVYARGEQYTDSIQYFIKYNQMRKNDYNTWKEIGNLFISCYNNNNNNTTKNDDDKKKNNDKSKFILKISLLCFLHAHKIMTISTWSKINFINKRFNNEKIQIEMIINKLKNQINQKLQEEEMKEIITISEIKEITTEMKEKDFKLIKLELIEKFGFEIDLINYILMECRTGININEEDESTEKLTNQL</sequence>
<protein>
    <submittedName>
        <fullName evidence="3">9690_t:CDS:1</fullName>
    </submittedName>
</protein>
<proteinExistence type="predicted"/>
<evidence type="ECO:0000313" key="4">
    <source>
        <dbReference type="Proteomes" id="UP000789706"/>
    </source>
</evidence>
<dbReference type="Proteomes" id="UP000789706">
    <property type="component" value="Unassembled WGS sequence"/>
</dbReference>
<dbReference type="InterPro" id="IPR011990">
    <property type="entry name" value="TPR-like_helical_dom_sf"/>
</dbReference>
<dbReference type="AlphaFoldDB" id="A0A9N8ZEI8"/>
<evidence type="ECO:0000256" key="2">
    <source>
        <dbReference type="SAM" id="MobiDB-lite"/>
    </source>
</evidence>
<feature type="coiled-coil region" evidence="1">
    <location>
        <begin position="215"/>
        <end position="242"/>
    </location>
</feature>
<dbReference type="EMBL" id="CAJVPK010000324">
    <property type="protein sequence ID" value="CAG8494278.1"/>
    <property type="molecule type" value="Genomic_DNA"/>
</dbReference>
<feature type="compositionally biased region" description="Low complexity" evidence="2">
    <location>
        <begin position="38"/>
        <end position="53"/>
    </location>
</feature>
<organism evidence="3 4">
    <name type="scientific">Diversispora eburnea</name>
    <dbReference type="NCBI Taxonomy" id="1213867"/>
    <lineage>
        <taxon>Eukaryota</taxon>
        <taxon>Fungi</taxon>
        <taxon>Fungi incertae sedis</taxon>
        <taxon>Mucoromycota</taxon>
        <taxon>Glomeromycotina</taxon>
        <taxon>Glomeromycetes</taxon>
        <taxon>Diversisporales</taxon>
        <taxon>Diversisporaceae</taxon>
        <taxon>Diversispora</taxon>
    </lineage>
</organism>
<dbReference type="SUPFAM" id="SSF48452">
    <property type="entry name" value="TPR-like"/>
    <property type="match status" value="1"/>
</dbReference>
<evidence type="ECO:0000313" key="3">
    <source>
        <dbReference type="EMBL" id="CAG8494278.1"/>
    </source>
</evidence>
<keyword evidence="4" id="KW-1185">Reference proteome</keyword>
<reference evidence="3" key="1">
    <citation type="submission" date="2021-06" db="EMBL/GenBank/DDBJ databases">
        <authorList>
            <person name="Kallberg Y."/>
            <person name="Tangrot J."/>
            <person name="Rosling A."/>
        </authorList>
    </citation>
    <scope>NUCLEOTIDE SEQUENCE</scope>
    <source>
        <strain evidence="3">AZ414A</strain>
    </source>
</reference>
<gene>
    <name evidence="3" type="ORF">DEBURN_LOCUS4340</name>
</gene>
<dbReference type="OrthoDB" id="2124108at2759"/>